<dbReference type="EMBL" id="JAGFBM010000001">
    <property type="protein sequence ID" value="MBO3084160.1"/>
    <property type="molecule type" value="Genomic_DNA"/>
</dbReference>
<protein>
    <submittedName>
        <fullName evidence="2">META domain-containing protein</fullName>
    </submittedName>
</protein>
<gene>
    <name evidence="2" type="ORF">J4035_05875</name>
</gene>
<dbReference type="Pfam" id="PF03724">
    <property type="entry name" value="META"/>
    <property type="match status" value="1"/>
</dbReference>
<dbReference type="InterPro" id="IPR038670">
    <property type="entry name" value="HslJ-like_sf"/>
</dbReference>
<name>A0ABS3SEH8_9CELL</name>
<dbReference type="Gene3D" id="2.40.128.270">
    <property type="match status" value="1"/>
</dbReference>
<accession>A0ABS3SEH8</accession>
<evidence type="ECO:0000259" key="1">
    <source>
        <dbReference type="Pfam" id="PF03724"/>
    </source>
</evidence>
<proteinExistence type="predicted"/>
<dbReference type="InterPro" id="IPR005184">
    <property type="entry name" value="DUF306_Meta_HslJ"/>
</dbReference>
<reference evidence="2 3" key="1">
    <citation type="submission" date="2021-03" db="EMBL/GenBank/DDBJ databases">
        <title>novel species in genus Cellulomonas.</title>
        <authorList>
            <person name="Zhang G."/>
        </authorList>
    </citation>
    <scope>NUCLEOTIDE SEQUENCE [LARGE SCALE GENOMIC DNA]</scope>
    <source>
        <strain evidence="3">zg-ZUI188</strain>
    </source>
</reference>
<keyword evidence="3" id="KW-1185">Reference proteome</keyword>
<organism evidence="2 3">
    <name type="scientific">Cellulomonas fengjieae</name>
    <dbReference type="NCBI Taxonomy" id="2819978"/>
    <lineage>
        <taxon>Bacteria</taxon>
        <taxon>Bacillati</taxon>
        <taxon>Actinomycetota</taxon>
        <taxon>Actinomycetes</taxon>
        <taxon>Micrococcales</taxon>
        <taxon>Cellulomonadaceae</taxon>
        <taxon>Cellulomonas</taxon>
    </lineage>
</organism>
<sequence length="119" mass="11893">MAGFVVGLTACGAAAGSPGSSGAVADLGGLWGVQDTEGTASLALDDDGTATGTDGCNRMLGTWEQDGTQVAFGPWAVTRMACPSVDTWLSLSVKATLEGENLVFVGPEGVVVGTLQRNS</sequence>
<evidence type="ECO:0000313" key="2">
    <source>
        <dbReference type="EMBL" id="MBO3084160.1"/>
    </source>
</evidence>
<feature type="domain" description="DUF306" evidence="1">
    <location>
        <begin position="37"/>
        <end position="89"/>
    </location>
</feature>
<dbReference type="Proteomes" id="UP000678317">
    <property type="component" value="Unassembled WGS sequence"/>
</dbReference>
<evidence type="ECO:0000313" key="3">
    <source>
        <dbReference type="Proteomes" id="UP000678317"/>
    </source>
</evidence>
<comment type="caution">
    <text evidence="2">The sequence shown here is derived from an EMBL/GenBank/DDBJ whole genome shotgun (WGS) entry which is preliminary data.</text>
</comment>